<keyword evidence="5 6" id="KW-0560">Oxidoreductase</keyword>
<dbReference type="Gene3D" id="3.50.50.60">
    <property type="entry name" value="FAD/NAD(P)-binding domain"/>
    <property type="match status" value="1"/>
</dbReference>
<keyword evidence="9" id="KW-1185">Reference proteome</keyword>
<feature type="chain" id="PRO_5033092215" evidence="6">
    <location>
        <begin position="32"/>
        <end position="518"/>
    </location>
</feature>
<dbReference type="NCBIfam" id="TIGR01409">
    <property type="entry name" value="TAT_signal_seq"/>
    <property type="match status" value="1"/>
</dbReference>
<evidence type="ECO:0000313" key="8">
    <source>
        <dbReference type="EMBL" id="MBC2882162.1"/>
    </source>
</evidence>
<evidence type="ECO:0000256" key="1">
    <source>
        <dbReference type="ARBA" id="ARBA00001974"/>
    </source>
</evidence>
<keyword evidence="3 6" id="KW-0285">Flavoprotein</keyword>
<reference evidence="8 9" key="1">
    <citation type="submission" date="2020-08" db="EMBL/GenBank/DDBJ databases">
        <title>Complete genome and description of Campylobacter massiliensis Marseille-Q3452 sp. nov.</title>
        <authorList>
            <person name="Antezack A."/>
        </authorList>
    </citation>
    <scope>NUCLEOTIDE SEQUENCE [LARGE SCALE GENOMIC DNA]</scope>
    <source>
        <strain evidence="8 9">Marseille-Q3452</strain>
    </source>
</reference>
<dbReference type="SUPFAM" id="SSF56425">
    <property type="entry name" value="Succinate dehydrogenase/fumarate reductase flavoprotein, catalytic domain"/>
    <property type="match status" value="1"/>
</dbReference>
<dbReference type="GO" id="GO:0010181">
    <property type="term" value="F:FMN binding"/>
    <property type="evidence" value="ECO:0007669"/>
    <property type="project" value="InterPro"/>
</dbReference>
<dbReference type="InterPro" id="IPR003953">
    <property type="entry name" value="FAD-dep_OxRdtase_2_FAD-bd"/>
</dbReference>
<dbReference type="PROSITE" id="PS51318">
    <property type="entry name" value="TAT"/>
    <property type="match status" value="1"/>
</dbReference>
<comment type="cofactor">
    <cofactor evidence="1">
        <name>FAD</name>
        <dbReference type="ChEBI" id="CHEBI:57692"/>
    </cofactor>
</comment>
<dbReference type="RefSeq" id="WP_185897836.1">
    <property type="nucleotide sequence ID" value="NZ_JACLZK010000001.1"/>
</dbReference>
<protein>
    <submittedName>
        <fullName evidence="8">Flavocytochrome c</fullName>
    </submittedName>
</protein>
<keyword evidence="4 6" id="KW-0274">FAD</keyword>
<sequence>MKNSNVSRRDFVKLSMVGAGALALGAVNAQAAVNAKDVKFDEEWDVVIVGSGFAGLAAGITAAEKGNKVLILEKMGRVGGNSVINGGIFAVPNSDKQKAEGIKDSNELFIKDCLKAGRGLNHVDLIDTIATRAQDAYKLTLKCGAKYIDKVTHAGGHSVPRSLQTANGSGSGIVQPMVEHFKNLQGCELRQRAKFDEFVLGEDGGVDGVIIREDYKFDPKSQKDDAENTTGTKKVIKAKKGVVLAAGGFCRDVFFRQVQDPSILPSTDSTNHPGATAGAMKEAFRIGATPVQLSWIQFGPWACPDEKGFGVGSMFNVNGSFRYGISVDPRTGKRYMNELADRRTRSQAMFKVIDAKADIYPINFCDSEGVKNMVIPEHYTKPLESGVLKKFETLDELAAAYKIPAAELKKTVERYNSFVKSGKDEDFGKPMDKTTTNGVDISKPPFYAMRGTPKLHHTMGGIDINTKAQVISLQTEMPIPRLFAAGEITGGVHGASRLGSVAIADCLTFGMIAGENIG</sequence>
<dbReference type="GO" id="GO:0016491">
    <property type="term" value="F:oxidoreductase activity"/>
    <property type="evidence" value="ECO:0007669"/>
    <property type="project" value="UniProtKB-KW"/>
</dbReference>
<dbReference type="SUPFAM" id="SSF51905">
    <property type="entry name" value="FAD/NAD(P)-binding domain"/>
    <property type="match status" value="1"/>
</dbReference>
<evidence type="ECO:0000313" key="9">
    <source>
        <dbReference type="Proteomes" id="UP000552683"/>
    </source>
</evidence>
<feature type="signal peptide" evidence="6">
    <location>
        <begin position="1"/>
        <end position="31"/>
    </location>
</feature>
<feature type="domain" description="FAD-dependent oxidoreductase 2 FAD-binding" evidence="7">
    <location>
        <begin position="45"/>
        <end position="501"/>
    </location>
</feature>
<evidence type="ECO:0000256" key="6">
    <source>
        <dbReference type="RuleBase" id="RU366062"/>
    </source>
</evidence>
<organism evidence="8 9">
    <name type="scientific">Campylobacter massiliensis</name>
    <dbReference type="NCBI Taxonomy" id="2762557"/>
    <lineage>
        <taxon>Bacteria</taxon>
        <taxon>Pseudomonadati</taxon>
        <taxon>Campylobacterota</taxon>
        <taxon>Epsilonproteobacteria</taxon>
        <taxon>Campylobacterales</taxon>
        <taxon>Campylobacteraceae</taxon>
        <taxon>Campylobacter</taxon>
    </lineage>
</organism>
<dbReference type="InterPro" id="IPR036188">
    <property type="entry name" value="FAD/NAD-bd_sf"/>
</dbReference>
<dbReference type="EMBL" id="JACLZK010000001">
    <property type="protein sequence ID" value="MBC2882162.1"/>
    <property type="molecule type" value="Genomic_DNA"/>
</dbReference>
<keyword evidence="2" id="KW-0500">Molybdenum</keyword>
<dbReference type="InterPro" id="IPR010960">
    <property type="entry name" value="Flavocytochrome_c"/>
</dbReference>
<dbReference type="InterPro" id="IPR050315">
    <property type="entry name" value="FAD-oxidoreductase_2"/>
</dbReference>
<evidence type="ECO:0000256" key="2">
    <source>
        <dbReference type="ARBA" id="ARBA00022505"/>
    </source>
</evidence>
<dbReference type="NCBIfam" id="TIGR01813">
    <property type="entry name" value="flavo_cyto_c"/>
    <property type="match status" value="1"/>
</dbReference>
<dbReference type="InterPro" id="IPR006311">
    <property type="entry name" value="TAT_signal"/>
</dbReference>
<evidence type="ECO:0000256" key="3">
    <source>
        <dbReference type="ARBA" id="ARBA00022630"/>
    </source>
</evidence>
<dbReference type="Pfam" id="PF00890">
    <property type="entry name" value="FAD_binding_2"/>
    <property type="match status" value="1"/>
</dbReference>
<proteinExistence type="inferred from homology"/>
<evidence type="ECO:0000259" key="7">
    <source>
        <dbReference type="Pfam" id="PF00890"/>
    </source>
</evidence>
<accession>A0A842J7P5</accession>
<dbReference type="PANTHER" id="PTHR43400">
    <property type="entry name" value="FUMARATE REDUCTASE"/>
    <property type="match status" value="1"/>
</dbReference>
<name>A0A842J7P5_9BACT</name>
<evidence type="ECO:0000256" key="4">
    <source>
        <dbReference type="ARBA" id="ARBA00022827"/>
    </source>
</evidence>
<dbReference type="InterPro" id="IPR027477">
    <property type="entry name" value="Succ_DH/fumarate_Rdtase_cat_sf"/>
</dbReference>
<gene>
    <name evidence="8" type="ORF">H7R39_02525</name>
</gene>
<dbReference type="AlphaFoldDB" id="A0A842J7P5"/>
<dbReference type="Proteomes" id="UP000552683">
    <property type="component" value="Unassembled WGS sequence"/>
</dbReference>
<dbReference type="InterPro" id="IPR019546">
    <property type="entry name" value="TAT_signal_bac_arc"/>
</dbReference>
<evidence type="ECO:0000256" key="5">
    <source>
        <dbReference type="ARBA" id="ARBA00023002"/>
    </source>
</evidence>
<comment type="caution">
    <text evidence="8">The sequence shown here is derived from an EMBL/GenBank/DDBJ whole genome shotgun (WGS) entry which is preliminary data.</text>
</comment>
<dbReference type="Gene3D" id="3.90.700.10">
    <property type="entry name" value="Succinate dehydrogenase/fumarate reductase flavoprotein, catalytic domain"/>
    <property type="match status" value="1"/>
</dbReference>
<keyword evidence="6" id="KW-0732">Signal</keyword>
<dbReference type="PANTHER" id="PTHR43400:SF7">
    <property type="entry name" value="FAD-DEPENDENT OXIDOREDUCTASE 2 FAD BINDING DOMAIN-CONTAINING PROTEIN"/>
    <property type="match status" value="1"/>
</dbReference>
<comment type="similarity">
    <text evidence="6">Belongs to the FAD-dependent oxidoreductase 2 family. FRD/SDH subfamily.</text>
</comment>